<proteinExistence type="predicted"/>
<name>A0A3L6RMG3_PANMI</name>
<evidence type="ECO:0000313" key="1">
    <source>
        <dbReference type="EMBL" id="RLN07002.1"/>
    </source>
</evidence>
<dbReference type="OrthoDB" id="10632550at2759"/>
<dbReference type="EMBL" id="PQIB02000007">
    <property type="protein sequence ID" value="RLN07002.1"/>
    <property type="molecule type" value="Genomic_DNA"/>
</dbReference>
<sequence length="187" mass="21935">MVVRMVNLNRITYLTDKREEDCTRWEVVANAGSERETHENQPSDWSLQVERPAWAAMDRISDRVPKLKDLEPFFFDEADAVADHGRRMRREQEEACRKEQREQDLKVHNAAMDKIHEYEPKLGRTTFTRINFCNLGKFNLDEEFSLKEKLVVTIAARTGLKSTIKFTPRVNGRDEKMKLHVVPSRCV</sequence>
<keyword evidence="2" id="KW-1185">Reference proteome</keyword>
<accession>A0A3L6RMG3</accession>
<dbReference type="Proteomes" id="UP000275267">
    <property type="component" value="Unassembled WGS sequence"/>
</dbReference>
<organism evidence="1 2">
    <name type="scientific">Panicum miliaceum</name>
    <name type="common">Proso millet</name>
    <name type="synonym">Broomcorn millet</name>
    <dbReference type="NCBI Taxonomy" id="4540"/>
    <lineage>
        <taxon>Eukaryota</taxon>
        <taxon>Viridiplantae</taxon>
        <taxon>Streptophyta</taxon>
        <taxon>Embryophyta</taxon>
        <taxon>Tracheophyta</taxon>
        <taxon>Spermatophyta</taxon>
        <taxon>Magnoliopsida</taxon>
        <taxon>Liliopsida</taxon>
        <taxon>Poales</taxon>
        <taxon>Poaceae</taxon>
        <taxon>PACMAD clade</taxon>
        <taxon>Panicoideae</taxon>
        <taxon>Panicodae</taxon>
        <taxon>Paniceae</taxon>
        <taxon>Panicinae</taxon>
        <taxon>Panicum</taxon>
        <taxon>Panicum sect. Panicum</taxon>
    </lineage>
</organism>
<reference evidence="2" key="1">
    <citation type="journal article" date="2019" name="Nat. Commun.">
        <title>The genome of broomcorn millet.</title>
        <authorList>
            <person name="Zou C."/>
            <person name="Miki D."/>
            <person name="Li D."/>
            <person name="Tang Q."/>
            <person name="Xiao L."/>
            <person name="Rajput S."/>
            <person name="Deng P."/>
            <person name="Jia W."/>
            <person name="Huang R."/>
            <person name="Zhang M."/>
            <person name="Sun Y."/>
            <person name="Hu J."/>
            <person name="Fu X."/>
            <person name="Schnable P.S."/>
            <person name="Li F."/>
            <person name="Zhang H."/>
            <person name="Feng B."/>
            <person name="Zhu X."/>
            <person name="Liu R."/>
            <person name="Schnable J.C."/>
            <person name="Zhu J.-K."/>
            <person name="Zhang H."/>
        </authorList>
    </citation>
    <scope>NUCLEOTIDE SEQUENCE [LARGE SCALE GENOMIC DNA]</scope>
</reference>
<comment type="caution">
    <text evidence="1">The sequence shown here is derived from an EMBL/GenBank/DDBJ whole genome shotgun (WGS) entry which is preliminary data.</text>
</comment>
<gene>
    <name evidence="1" type="ORF">C2845_PM11G05430</name>
</gene>
<evidence type="ECO:0000313" key="2">
    <source>
        <dbReference type="Proteomes" id="UP000275267"/>
    </source>
</evidence>
<dbReference type="AlphaFoldDB" id="A0A3L6RMG3"/>
<protein>
    <submittedName>
        <fullName evidence="1">Uncharacterized protein</fullName>
    </submittedName>
</protein>